<feature type="signal peptide" evidence="1">
    <location>
        <begin position="1"/>
        <end position="24"/>
    </location>
</feature>
<dbReference type="Proteomes" id="UP001597138">
    <property type="component" value="Unassembled WGS sequence"/>
</dbReference>
<reference evidence="3" key="1">
    <citation type="journal article" date="2019" name="Int. J. Syst. Evol. Microbiol.">
        <title>The Global Catalogue of Microorganisms (GCM) 10K type strain sequencing project: providing services to taxonomists for standard genome sequencing and annotation.</title>
        <authorList>
            <consortium name="The Broad Institute Genomics Platform"/>
            <consortium name="The Broad Institute Genome Sequencing Center for Infectious Disease"/>
            <person name="Wu L."/>
            <person name="Ma J."/>
        </authorList>
    </citation>
    <scope>NUCLEOTIDE SEQUENCE [LARGE SCALE GENOMIC DNA]</scope>
    <source>
        <strain evidence="3">CCUG 70865</strain>
    </source>
</reference>
<gene>
    <name evidence="2" type="ORF">ACFSC2_05340</name>
</gene>
<evidence type="ECO:0008006" key="4">
    <source>
        <dbReference type="Google" id="ProtNLM"/>
    </source>
</evidence>
<evidence type="ECO:0000313" key="3">
    <source>
        <dbReference type="Proteomes" id="UP001597138"/>
    </source>
</evidence>
<keyword evidence="3" id="KW-1185">Reference proteome</keyword>
<evidence type="ECO:0000256" key="1">
    <source>
        <dbReference type="SAM" id="SignalP"/>
    </source>
</evidence>
<protein>
    <recommendedName>
        <fullName evidence="4">Gliding motility-associated C-terminal domain-containing protein</fullName>
    </recommendedName>
</protein>
<proteinExistence type="predicted"/>
<dbReference type="Pfam" id="PF13573">
    <property type="entry name" value="SprB"/>
    <property type="match status" value="3"/>
</dbReference>
<dbReference type="InterPro" id="IPR047589">
    <property type="entry name" value="DUF11_rpt"/>
</dbReference>
<comment type="caution">
    <text evidence="2">The sequence shown here is derived from an EMBL/GenBank/DDBJ whole genome shotgun (WGS) entry which is preliminary data.</text>
</comment>
<accession>A0ABW4HA65</accession>
<dbReference type="EMBL" id="JBHUDZ010000006">
    <property type="protein sequence ID" value="MFD1602161.1"/>
    <property type="molecule type" value="Genomic_DNA"/>
</dbReference>
<organism evidence="2 3">
    <name type="scientific">Flavobacterium artemisiae</name>
    <dbReference type="NCBI Taxonomy" id="2126556"/>
    <lineage>
        <taxon>Bacteria</taxon>
        <taxon>Pseudomonadati</taxon>
        <taxon>Bacteroidota</taxon>
        <taxon>Flavobacteriia</taxon>
        <taxon>Flavobacteriales</taxon>
        <taxon>Flavobacteriaceae</taxon>
        <taxon>Flavobacterium</taxon>
    </lineage>
</organism>
<dbReference type="RefSeq" id="WP_379818580.1">
    <property type="nucleotide sequence ID" value="NZ_JBHUDZ010000006.1"/>
</dbReference>
<feature type="chain" id="PRO_5046754609" description="Gliding motility-associated C-terminal domain-containing protein" evidence="1">
    <location>
        <begin position="25"/>
        <end position="2091"/>
    </location>
</feature>
<sequence>MKKPTTLKLVLALLLCIQSLVMFSQKDFTARFDTSLKGDMLLIGNNILNRDTGRNNNRANDPFNSTSQNNNDLSMQYIDIDNDNSTFSSSSANLTIPTASRECYKIVYAGLYWAGIYSQGSVNNGTVNRSNLGSIKIKLPNQTAYTDIRGTLIHDYYPGTSNGDQIPYAYYYDATSIVQALANPEGTYTVANIIAARGQINGGFSAGWNLFVVYEDPKSSAKYISSFDGFRWIQANSAAVTYDIKGFKTIPNGIVKAKLAFAALEGDVNLTGDRYSINNRDISTAERPIDNFFNSTINDTNGPFVARQPASGNTLGFEAGILNVPNPATTQYPGGSVIRNNDTQATLKLSTGGDGYGLFFNAFNVEIIEPKIVLTKIVKNAAGVNIGGQDVTLGQQLNYEIGFKNTGNDNATSFTIRDELPVNIIFNYPADIVSLPAGVTVQSYNAATRNIVFAVNNNVVKVGDPEKVISFKVQVVPDCHMLSEACSNSIDNSAYATYKGTQNTTFTISDDPSVNTNTGCILIPKATNFLVNVKECEYTENVTLCGDSVDLRAANGYSNYTWYSDKELKNQIGTGQTFAVRNPGTYYVYNLAAAPCRSIIQSFVVSRYGTTAVNPVIPFADQLLDCTNDGKKLPIIILCGSNASRRITTNITDATSIIWEKLVVGSCPKMSNENCANESSSCTWTQVGTGQNFNASEEGQYRLTLNYSGGAGVCFNRFYFNVFTNLLTPTETHRDIICGSPGNITIGGVPAGYEYAISTDPNGQIGNYQTSNSFTINTPNSYTVHIRQVGVTTNPCIFTVPNILIRSRNLSISTLVTQPSCFGEKGAIKVGAENIDPQYYYYIYNGNTLINSFGPTANSDYTFSNLNPGVTYRVRVTNGPVGSTPPPSCDRDQYIYINQPASAVTATAALVEPLTACSNGKIVISASGGAWGQYYYFINGSSDFQTSNEIVVTTPGTYNIRVVDSNNCEATTSVTVASNEKPTYTISHTNSTCYDGSAEIRINTTNANGYIVTYSVNGSAFQSNPVFSNLQPGTYSVSIKYGMSYIPQWQTQPKIIYCPDIVEQVVITGPTSAVTASAGVAALAGCTLPDANGVNQGGKLRINNAQGGTPNYEYSFDGGATWQTSNEKNVLPGTYVLVIRDALGCMYTIPYDIILDPRPSDPTIKVEDPIFNCNGTATSTVTVTNGVSNYTYEYYLDGVANTPKTNNVFTNVPSGSHTVSVIYKVSTVPTYSNLLREDFGRGPDVKVDGIHPNYCWERQDYVADCPNSYMPILLNDGEYVVTQALIPEHKNGFNWNLPKDNTSVINNTPQITDGRFLAVNVGGVVPVGGILYRKTINDVIPNQDIQVSLYMLNLLAASNNLPSPRLTIQLQKNGVVVPGASKDTQSIPRDEKWHNTTDLGNGQVLTLNPGNNTSLDFVILSYSQVIDGNDLAVDDIWVRQIPESCIAQKNFPIVIDSNKAFSASITGFKDLTCIGSNNGEVTIAAQNFNLPYGFDYSLDNGVTWINSKVSPVTATGLTSKTYNIRVRFDNSASSCVFPLTQVIKAPTAITPAANVTTPATCTTGATITASATGGTPSYQFQLMNGTTIVAPFQTTGIFTNIPTGTYTVVVRDSNSCLSSASASVIVVAPNTPTASLAATSDLCYDTTNQATLVVTATGTGTLSYSLDGAPAQTSNTFTNVGPGTHNVVVTDSNNCTATVSNIVIAPQLGGEAKITSELNCTTTPNASITVTITGGTSAYTYKVRKGAGTYGSSTAVTGSSFVYTGANSADTYYFEITDSKGCVVVLSAIVNTITNPTVTAQKVDATCNGASTGSVQLAGAGGSGNYTYLFYSSSTTPVPTTFVTQSNYTGLAAGSYSYQVMDGKGCKSAVGTVTITQPTTLTATASATTFTCDASNVKQAATVTIAVPTTGTAPYQYSFDGGTTFSSTRTLSVTDNGTNRTISYVVKDAQGCQTPVQTITINRLNPPTDLAFSAAAVTCNATTTTVTATATNGVAPLTFAITSPAGSAATNTTGVFAGLAPGVYNFRVTDANGCYYNEAFTINSATPIAVTPNKTSDVLCRGGNTGSGTYTVSGVATPGAYTYTITPNTGT</sequence>
<dbReference type="NCBIfam" id="TIGR01451">
    <property type="entry name" value="B_ant_repeat"/>
    <property type="match status" value="1"/>
</dbReference>
<name>A0ABW4HA65_9FLAO</name>
<evidence type="ECO:0000313" key="2">
    <source>
        <dbReference type="EMBL" id="MFD1602161.1"/>
    </source>
</evidence>
<keyword evidence="1" id="KW-0732">Signal</keyword>
<dbReference type="InterPro" id="IPR025667">
    <property type="entry name" value="SprB_repeat"/>
</dbReference>
<feature type="non-terminal residue" evidence="2">
    <location>
        <position position="2091"/>
    </location>
</feature>